<protein>
    <submittedName>
        <fullName evidence="1">Uncharacterized protein</fullName>
    </submittedName>
</protein>
<dbReference type="STRING" id="243365.CV_1819"/>
<organism evidence="1 2">
    <name type="scientific">Chromobacterium violaceum (strain ATCC 12472 / DSM 30191 / JCM 1249 / CCUG 213 / NBRC 12614 / NCIMB 9131 / NCTC 9757 / MK)</name>
    <dbReference type="NCBI Taxonomy" id="243365"/>
    <lineage>
        <taxon>Bacteria</taxon>
        <taxon>Pseudomonadati</taxon>
        <taxon>Pseudomonadota</taxon>
        <taxon>Betaproteobacteria</taxon>
        <taxon>Neisseriales</taxon>
        <taxon>Chromobacteriaceae</taxon>
        <taxon>Chromobacterium</taxon>
    </lineage>
</organism>
<evidence type="ECO:0000313" key="1">
    <source>
        <dbReference type="EMBL" id="AAQ59493.1"/>
    </source>
</evidence>
<evidence type="ECO:0000313" key="2">
    <source>
        <dbReference type="Proteomes" id="UP000001424"/>
    </source>
</evidence>
<dbReference type="EMBL" id="AE016825">
    <property type="protein sequence ID" value="AAQ59493.1"/>
    <property type="molecule type" value="Genomic_DNA"/>
</dbReference>
<dbReference type="HOGENOM" id="CLU_2506740_0_0_4"/>
<dbReference type="KEGG" id="cvi:CV_1819"/>
<name>Q7NX10_CHRVO</name>
<reference evidence="1 2" key="1">
    <citation type="journal article" date="2003" name="Proc. Natl. Acad. Sci. U.S.A.">
        <title>The complete genome sequence of Chromobacterium violaceum reveals remarkable and exploitable bacterial adaptability.</title>
        <authorList>
            <person name="Vasconcelos A.T.R."/>
            <person name="de Almeida D.F."/>
            <person name="Almeida F.C."/>
            <person name="de Almeida L.G.P."/>
            <person name="de Almeida R."/>
            <person name="Goncalves J.A.A."/>
            <person name="Andrade E.M."/>
            <person name="Antonio R.V."/>
            <person name="Araripe J."/>
            <person name="de Araujo M.F.F."/>
            <person name="Filho S.A."/>
            <person name="Azevedo V."/>
            <person name="Batista A.J."/>
            <person name="Bataus L.A.M."/>
            <person name="Batista J.S."/>
            <person name="Belo A."/>
            <person name="vander Berg C."/>
            <person name="Blamey J."/>
            <person name="Bogo M."/>
            <person name="Bonato S."/>
            <person name="Bordignon J."/>
            <person name="Brito C.A."/>
            <person name="Brocchi M."/>
            <person name="Burity H.A."/>
            <person name="Camargo A.A."/>
            <person name="Cardoso D.D.P."/>
            <person name="Carneiro N.P."/>
            <person name="Carraro D.M."/>
            <person name="Carvalho C.M.B."/>
            <person name="Cascardo J.C.M."/>
            <person name="Cavada B.S."/>
            <person name="Chueire L.M.O."/>
            <person name="Pasa T.B.C."/>
            <person name="Duran N."/>
            <person name="Fagundes N."/>
            <person name="Falcao C.L."/>
            <person name="Fantinatti F."/>
            <person name="Farias I.P."/>
            <person name="Felipe M.S.S."/>
            <person name="Ferrari L.P."/>
            <person name="Ferro J.A."/>
            <person name="Ferro M.I.T."/>
            <person name="Franco G.R."/>
            <person name="Freitas N.S.A."/>
            <person name="Furlan L.R."/>
            <person name="Gazzinelli R.T."/>
            <person name="Gomes E.A."/>
            <person name="Goncalves P.R."/>
            <person name="Grangeiro T.B."/>
            <person name="Grattapaglia D."/>
            <person name="Grisard E.C."/>
            <person name="Guimaraes C.T."/>
            <person name="Hanna E.S."/>
            <person name="Hungria M."/>
            <person name="Jardim S.N."/>
            <person name="Laurino J."/>
            <person name="Leoi L.C.T."/>
            <person name="Fassarella L."/>
            <person name="Lima A."/>
            <person name="Loureiro M.F."/>
            <person name="Lyra M.C.P."/>
            <person name="Macedo M."/>
            <person name="Madeira H.M.F."/>
            <person name="Manfio G.P."/>
            <person name="Maranhao A.Q."/>
            <person name="Martins W.S."/>
            <person name="di Mauro S.M.Z."/>
            <person name="de Medeiros S.R.B."/>
            <person name="Meissner R.D.V."/>
            <person name="Menck C.F.M."/>
            <person name="Moreira M.A.M."/>
            <person name="Nascimento F.F."/>
            <person name="Nicolas M.F."/>
            <person name="Oliveira J.G."/>
            <person name="Oliveira S.C."/>
            <person name="Paixao R.F.C."/>
            <person name="Parente J.A."/>
            <person name="Pedrosa F.O."/>
            <person name="Pena S.J.D."/>
            <person name="Perreira J.O."/>
            <person name="Perreira M."/>
            <person name="Pinto L.S.R.C."/>
            <person name="Pinto L.S."/>
            <person name="Porto J.I.R."/>
            <person name="Potrich D.P."/>
            <person name="Neto C.E.R."/>
            <person name="Reis A.M.M."/>
            <person name="Rigo L.U."/>
            <person name="Rondinelli E."/>
            <person name="dos Santos E.B.P."/>
            <person name="Santos F.R."/>
            <person name="Schneider M.P.C."/>
            <person name="Seuanez H.N."/>
            <person name="Silva A.M.R."/>
            <person name="da Silva A.L.C."/>
            <person name="Silva D.W."/>
            <person name="Silva R."/>
            <person name="Simoes I.C."/>
            <person name="Simon D."/>
            <person name="Soares C.M.A."/>
            <person name="Soares R.B.A."/>
            <person name="Souza E.M."/>
            <person name="Souza K.R.L."/>
            <person name="Souza R.C."/>
            <person name="Steffens M.B.R."/>
            <person name="Steindel M."/>
            <person name="Teixeira S.R."/>
            <person name="Urmenyi T."/>
            <person name="Vettore A."/>
            <person name="Wassem R."/>
            <person name="Zaha A."/>
            <person name="Simpson A.J.G."/>
        </authorList>
    </citation>
    <scope>NUCLEOTIDE SEQUENCE [LARGE SCALE GENOMIC DNA]</scope>
    <source>
        <strain evidence="2">ATCC 12472 / DSM 30191 / JCM 1249 / NBRC 12614 / NCIMB 9131 / NCTC 9757</strain>
    </source>
</reference>
<sequence>MGAFRKKCRGKDREKQVCYESRLPDWVTCSPAILCATGASASPPIPPAWRDKHCRTAGMPGQTSLQNLPTGLASRDGILVSALCV</sequence>
<gene>
    <name evidence="1" type="ordered locus">CV_1819</name>
</gene>
<dbReference type="Proteomes" id="UP000001424">
    <property type="component" value="Chromosome"/>
</dbReference>
<accession>Q7NX10</accession>
<proteinExistence type="predicted"/>
<keyword evidence="2" id="KW-1185">Reference proteome</keyword>
<dbReference type="AlphaFoldDB" id="Q7NX10"/>